<dbReference type="CDD" id="cd05233">
    <property type="entry name" value="SDR_c"/>
    <property type="match status" value="1"/>
</dbReference>
<dbReference type="InterPro" id="IPR036291">
    <property type="entry name" value="NAD(P)-bd_dom_sf"/>
</dbReference>
<evidence type="ECO:0000256" key="2">
    <source>
        <dbReference type="ARBA" id="ARBA00022857"/>
    </source>
</evidence>
<comment type="caution">
    <text evidence="4">The sequence shown here is derived from an EMBL/GenBank/DDBJ whole genome shotgun (WGS) entry which is preliminary data.</text>
</comment>
<sequence>MAEQTHAIVTGASSGIGRAVSYKLARRGVNLLLADINIAGGEQVAEDIRNKFKVAAAFVKCDVSSQADVDNMLSVFKQNYPRLDWACNCAGTADKLMPDEDAVTQEQFDWMYHLNGRGTWMCQKAEALVMREQEPRKIVLDPSEEVVETRGSIVNMSSVCGIVALGLPGYSAAKAGVQAISRSGAHFYGPNGIRVNSISPGSIRTEASVAWANSLPDEQWKLVAKSIVDSTPLRRQGRPEELANVVAFLLSDESTFVNGQNVTVDGAWTTARY</sequence>
<dbReference type="PRINTS" id="PR00081">
    <property type="entry name" value="GDHRDH"/>
</dbReference>
<dbReference type="FunFam" id="3.40.50.720:FF:000084">
    <property type="entry name" value="Short-chain dehydrogenase reductase"/>
    <property type="match status" value="1"/>
</dbReference>
<dbReference type="Pfam" id="PF13561">
    <property type="entry name" value="adh_short_C2"/>
    <property type="match status" value="1"/>
</dbReference>
<accession>A0A178D1L1</accession>
<name>A0A178D1L1_9EURO</name>
<comment type="similarity">
    <text evidence="1">Belongs to the short-chain dehydrogenases/reductases (SDR) family.</text>
</comment>
<dbReference type="PRINTS" id="PR00080">
    <property type="entry name" value="SDRFAMILY"/>
</dbReference>
<evidence type="ECO:0000256" key="1">
    <source>
        <dbReference type="ARBA" id="ARBA00006484"/>
    </source>
</evidence>
<dbReference type="InterPro" id="IPR002347">
    <property type="entry name" value="SDR_fam"/>
</dbReference>
<dbReference type="Proteomes" id="UP000185904">
    <property type="component" value="Unassembled WGS sequence"/>
</dbReference>
<evidence type="ECO:0000313" key="5">
    <source>
        <dbReference type="Proteomes" id="UP000185904"/>
    </source>
</evidence>
<dbReference type="PANTHER" id="PTHR42760">
    <property type="entry name" value="SHORT-CHAIN DEHYDROGENASES/REDUCTASES FAMILY MEMBER"/>
    <property type="match status" value="1"/>
</dbReference>
<dbReference type="RefSeq" id="XP_022500285.1">
    <property type="nucleotide sequence ID" value="XM_022643821.1"/>
</dbReference>
<keyword evidence="2" id="KW-0521">NADP</keyword>
<protein>
    <submittedName>
        <fullName evidence="4">Mitochondrial trans-2-enoyl-CoA reductase</fullName>
    </submittedName>
</protein>
<dbReference type="AlphaFoldDB" id="A0A178D1L1"/>
<dbReference type="EMBL" id="LVCJ01000032">
    <property type="protein sequence ID" value="OAL35273.1"/>
    <property type="molecule type" value="Genomic_DNA"/>
</dbReference>
<dbReference type="PANTHER" id="PTHR42760:SF133">
    <property type="entry name" value="3-OXOACYL-[ACYL-CARRIER-PROTEIN] REDUCTASE"/>
    <property type="match status" value="1"/>
</dbReference>
<reference evidence="4 5" key="1">
    <citation type="submission" date="2016-03" db="EMBL/GenBank/DDBJ databases">
        <title>The draft genome sequence of Fonsecaea nubica causative agent of cutaneous subcutaneous infection in human host.</title>
        <authorList>
            <person name="Costa F."/>
            <person name="Sybren D.H."/>
            <person name="Raittz R.T."/>
            <person name="Weiss V.A."/>
            <person name="Leao A.C."/>
            <person name="Gomes R."/>
            <person name="De Souza E.M."/>
            <person name="Pedrosa F.O."/>
            <person name="Steffens M.B."/>
            <person name="Bombassaro A."/>
            <person name="Tadra-Sfeir M.Z."/>
            <person name="Moreno L.F."/>
            <person name="Najafzadeh M.J."/>
            <person name="Felipe M.S."/>
            <person name="Teixeira M."/>
            <person name="Sun J."/>
            <person name="Xi L."/>
            <person name="Castro M.A."/>
            <person name="Vicente V.A."/>
        </authorList>
    </citation>
    <scope>NUCLEOTIDE SEQUENCE [LARGE SCALE GENOMIC DNA]</scope>
    <source>
        <strain evidence="4 5">CBS 269.64</strain>
    </source>
</reference>
<dbReference type="GeneID" id="34588944"/>
<evidence type="ECO:0000256" key="3">
    <source>
        <dbReference type="ARBA" id="ARBA00023002"/>
    </source>
</evidence>
<proteinExistence type="inferred from homology"/>
<dbReference type="GO" id="GO:0016616">
    <property type="term" value="F:oxidoreductase activity, acting on the CH-OH group of donors, NAD or NADP as acceptor"/>
    <property type="evidence" value="ECO:0007669"/>
    <property type="project" value="TreeGrafter"/>
</dbReference>
<dbReference type="InterPro" id="IPR020904">
    <property type="entry name" value="Sc_DH/Rdtase_CS"/>
</dbReference>
<dbReference type="SUPFAM" id="SSF51735">
    <property type="entry name" value="NAD(P)-binding Rossmann-fold domains"/>
    <property type="match status" value="1"/>
</dbReference>
<gene>
    <name evidence="4" type="ORF">AYO20_05527</name>
</gene>
<organism evidence="4 5">
    <name type="scientific">Fonsecaea nubica</name>
    <dbReference type="NCBI Taxonomy" id="856822"/>
    <lineage>
        <taxon>Eukaryota</taxon>
        <taxon>Fungi</taxon>
        <taxon>Dikarya</taxon>
        <taxon>Ascomycota</taxon>
        <taxon>Pezizomycotina</taxon>
        <taxon>Eurotiomycetes</taxon>
        <taxon>Chaetothyriomycetidae</taxon>
        <taxon>Chaetothyriales</taxon>
        <taxon>Herpotrichiellaceae</taxon>
        <taxon>Fonsecaea</taxon>
    </lineage>
</organism>
<dbReference type="Gene3D" id="3.40.50.720">
    <property type="entry name" value="NAD(P)-binding Rossmann-like Domain"/>
    <property type="match status" value="1"/>
</dbReference>
<keyword evidence="5" id="KW-1185">Reference proteome</keyword>
<keyword evidence="3" id="KW-0560">Oxidoreductase</keyword>
<evidence type="ECO:0000313" key="4">
    <source>
        <dbReference type="EMBL" id="OAL35273.1"/>
    </source>
</evidence>
<dbReference type="PROSITE" id="PS00061">
    <property type="entry name" value="ADH_SHORT"/>
    <property type="match status" value="1"/>
</dbReference>
<dbReference type="OrthoDB" id="498125at2759"/>